<gene>
    <name evidence="2" type="primary">Fv4_0</name>
    <name evidence="2" type="ORF">CHLCYA_R13640</name>
</gene>
<comment type="caution">
    <text evidence="2">The sequence shown here is derived from an EMBL/GenBank/DDBJ whole genome shotgun (WGS) entry which is preliminary data.</text>
</comment>
<keyword evidence="3" id="KW-1185">Reference proteome</keyword>
<reference evidence="2" key="1">
    <citation type="submission" date="2019-10" db="EMBL/GenBank/DDBJ databases">
        <title>Bird 10,000 Genomes (B10K) Project - Family phase.</title>
        <authorList>
            <person name="Zhang G."/>
        </authorList>
    </citation>
    <scope>NUCLEOTIDE SEQUENCE</scope>
    <source>
        <strain evidence="2">B10K-DU-002-57</strain>
        <tissue evidence="2">Muscle</tissue>
    </source>
</reference>
<evidence type="ECO:0000313" key="3">
    <source>
        <dbReference type="Proteomes" id="UP000614263"/>
    </source>
</evidence>
<accession>A0A852BJQ6</accession>
<feature type="non-terminal residue" evidence="2">
    <location>
        <position position="87"/>
    </location>
</feature>
<evidence type="ECO:0000313" key="2">
    <source>
        <dbReference type="EMBL" id="NXP68613.1"/>
    </source>
</evidence>
<dbReference type="AlphaFoldDB" id="A0A852BJQ6"/>
<feature type="region of interest" description="Disordered" evidence="1">
    <location>
        <begin position="49"/>
        <end position="87"/>
    </location>
</feature>
<organism evidence="2 3">
    <name type="scientific">Chloropsis cyanopogon</name>
    <dbReference type="NCBI Taxonomy" id="1218682"/>
    <lineage>
        <taxon>Eukaryota</taxon>
        <taxon>Metazoa</taxon>
        <taxon>Chordata</taxon>
        <taxon>Craniata</taxon>
        <taxon>Vertebrata</taxon>
        <taxon>Euteleostomi</taxon>
        <taxon>Archelosauria</taxon>
        <taxon>Archosauria</taxon>
        <taxon>Dinosauria</taxon>
        <taxon>Saurischia</taxon>
        <taxon>Theropoda</taxon>
        <taxon>Coelurosauria</taxon>
        <taxon>Aves</taxon>
        <taxon>Neognathae</taxon>
        <taxon>Neoaves</taxon>
        <taxon>Telluraves</taxon>
        <taxon>Australaves</taxon>
        <taxon>Passeriformes</taxon>
        <taxon>Corvoidea</taxon>
        <taxon>Irenidae</taxon>
        <taxon>Chloropsis</taxon>
    </lineage>
</organism>
<feature type="compositionally biased region" description="Polar residues" evidence="1">
    <location>
        <begin position="49"/>
        <end position="78"/>
    </location>
</feature>
<protein>
    <submittedName>
        <fullName evidence="2">ENV2 protein</fullName>
    </submittedName>
</protein>
<dbReference type="InterPro" id="IPR018154">
    <property type="entry name" value="TLV/ENV_coat_polyprotein"/>
</dbReference>
<name>A0A852BJQ6_9CORV</name>
<feature type="non-terminal residue" evidence="2">
    <location>
        <position position="1"/>
    </location>
</feature>
<proteinExistence type="predicted"/>
<dbReference type="EMBL" id="WEZZ01038274">
    <property type="protein sequence ID" value="NXP68613.1"/>
    <property type="molecule type" value="Genomic_DNA"/>
</dbReference>
<evidence type="ECO:0000256" key="1">
    <source>
        <dbReference type="SAM" id="MobiDB-lite"/>
    </source>
</evidence>
<dbReference type="Proteomes" id="UP000614263">
    <property type="component" value="Unassembled WGS sequence"/>
</dbReference>
<sequence length="87" mass="9907">ECEISNPLWKLMKATYQVLNDTNPNSTKHCWLCYGIRPPFYEAVGISDQAKSMNDPNPKQCIRNNRPQKQKQGITMQHVTGKGRCVG</sequence>
<dbReference type="Pfam" id="PF00429">
    <property type="entry name" value="TLV_coat"/>
    <property type="match status" value="1"/>
</dbReference>